<dbReference type="RefSeq" id="WP_344747619.1">
    <property type="nucleotide sequence ID" value="NZ_BAAAWW010000134.1"/>
</dbReference>
<dbReference type="InterPro" id="IPR001647">
    <property type="entry name" value="HTH_TetR"/>
</dbReference>
<evidence type="ECO:0000313" key="7">
    <source>
        <dbReference type="EMBL" id="MFB9680867.1"/>
    </source>
</evidence>
<feature type="region of interest" description="Disordered" evidence="5">
    <location>
        <begin position="226"/>
        <end position="246"/>
    </location>
</feature>
<dbReference type="PANTHER" id="PTHR30055">
    <property type="entry name" value="HTH-TYPE TRANSCRIPTIONAL REGULATOR RUTR"/>
    <property type="match status" value="1"/>
</dbReference>
<evidence type="ECO:0000256" key="5">
    <source>
        <dbReference type="SAM" id="MobiDB-lite"/>
    </source>
</evidence>
<keyword evidence="3" id="KW-0804">Transcription</keyword>
<name>A0ABV5TPC5_9ACTN</name>
<comment type="caution">
    <text evidence="7">The sequence shown here is derived from an EMBL/GenBank/DDBJ whole genome shotgun (WGS) entry which is preliminary data.</text>
</comment>
<dbReference type="Pfam" id="PF00440">
    <property type="entry name" value="TetR_N"/>
    <property type="match status" value="1"/>
</dbReference>
<dbReference type="InterPro" id="IPR054129">
    <property type="entry name" value="DesT_TetR_C"/>
</dbReference>
<dbReference type="Pfam" id="PF21943">
    <property type="entry name" value="TetR_C_46"/>
    <property type="match status" value="1"/>
</dbReference>
<evidence type="ECO:0000313" key="8">
    <source>
        <dbReference type="Proteomes" id="UP001589610"/>
    </source>
</evidence>
<accession>A0ABV5TPC5</accession>
<dbReference type="Gene3D" id="1.10.357.10">
    <property type="entry name" value="Tetracycline Repressor, domain 2"/>
    <property type="match status" value="1"/>
</dbReference>
<protein>
    <submittedName>
        <fullName evidence="7">TetR/AcrR family transcriptional regulator</fullName>
    </submittedName>
</protein>
<dbReference type="InterPro" id="IPR009057">
    <property type="entry name" value="Homeodomain-like_sf"/>
</dbReference>
<proteinExistence type="predicted"/>
<organism evidence="7 8">
    <name type="scientific">Streptosporangium vulgare</name>
    <dbReference type="NCBI Taxonomy" id="46190"/>
    <lineage>
        <taxon>Bacteria</taxon>
        <taxon>Bacillati</taxon>
        <taxon>Actinomycetota</taxon>
        <taxon>Actinomycetes</taxon>
        <taxon>Streptosporangiales</taxon>
        <taxon>Streptosporangiaceae</taxon>
        <taxon>Streptosporangium</taxon>
    </lineage>
</organism>
<gene>
    <name evidence="7" type="ORF">ACFFRH_35790</name>
</gene>
<evidence type="ECO:0000256" key="4">
    <source>
        <dbReference type="PROSITE-ProRule" id="PRU00335"/>
    </source>
</evidence>
<dbReference type="InterPro" id="IPR050109">
    <property type="entry name" value="HTH-type_TetR-like_transc_reg"/>
</dbReference>
<keyword evidence="8" id="KW-1185">Reference proteome</keyword>
<feature type="DNA-binding region" description="H-T-H motif" evidence="4">
    <location>
        <begin position="51"/>
        <end position="70"/>
    </location>
</feature>
<feature type="domain" description="HTH tetR-type" evidence="6">
    <location>
        <begin position="28"/>
        <end position="88"/>
    </location>
</feature>
<dbReference type="PROSITE" id="PS50977">
    <property type="entry name" value="HTH_TETR_2"/>
    <property type="match status" value="1"/>
</dbReference>
<evidence type="ECO:0000256" key="2">
    <source>
        <dbReference type="ARBA" id="ARBA00023125"/>
    </source>
</evidence>
<feature type="compositionally biased region" description="Polar residues" evidence="5">
    <location>
        <begin position="231"/>
        <end position="246"/>
    </location>
</feature>
<evidence type="ECO:0000256" key="1">
    <source>
        <dbReference type="ARBA" id="ARBA00023015"/>
    </source>
</evidence>
<dbReference type="SUPFAM" id="SSF46689">
    <property type="entry name" value="Homeodomain-like"/>
    <property type="match status" value="1"/>
</dbReference>
<dbReference type="PRINTS" id="PR00455">
    <property type="entry name" value="HTHTETR"/>
</dbReference>
<feature type="region of interest" description="Disordered" evidence="5">
    <location>
        <begin position="1"/>
        <end position="23"/>
    </location>
</feature>
<dbReference type="PANTHER" id="PTHR30055:SF174">
    <property type="entry name" value="TRANSCRIPTIONAL REGULATORY PROTEIN (PROBABLY TETR-FAMILY)-RELATED"/>
    <property type="match status" value="1"/>
</dbReference>
<dbReference type="EMBL" id="JBHMBS010000027">
    <property type="protein sequence ID" value="MFB9680867.1"/>
    <property type="molecule type" value="Genomic_DNA"/>
</dbReference>
<dbReference type="Proteomes" id="UP001589610">
    <property type="component" value="Unassembled WGS sequence"/>
</dbReference>
<evidence type="ECO:0000259" key="6">
    <source>
        <dbReference type="PROSITE" id="PS50977"/>
    </source>
</evidence>
<keyword evidence="2 4" id="KW-0238">DNA-binding</keyword>
<sequence>MGSTSGAAERAKPAAGGARPARRRLTVDRRREELMAAALELFSRHDAEYVSIDDVASAAGASRALVYHYFGGKQELYVAALRSAAAQLEARLRPQGGGRPLDELAGGLTRYFDFVEEHAAGFAALLRGGPANSSGEIGEVVDAVRHRLLKLIMERMRVEEPGPVLRVTLRSWIASVETAGLDWLERRDIERSALERMLVGQMVALLGAAAEHDPQVGELLDNLVKGEASRSADQGSTGQERTGTDG</sequence>
<reference evidence="7 8" key="1">
    <citation type="submission" date="2024-09" db="EMBL/GenBank/DDBJ databases">
        <authorList>
            <person name="Sun Q."/>
            <person name="Mori K."/>
        </authorList>
    </citation>
    <scope>NUCLEOTIDE SEQUENCE [LARGE SCALE GENOMIC DNA]</scope>
    <source>
        <strain evidence="7 8">JCM 3028</strain>
    </source>
</reference>
<keyword evidence="1" id="KW-0805">Transcription regulation</keyword>
<evidence type="ECO:0000256" key="3">
    <source>
        <dbReference type="ARBA" id="ARBA00023163"/>
    </source>
</evidence>